<gene>
    <name evidence="1" type="ORF">TQ39_13195</name>
</gene>
<evidence type="ECO:0000313" key="1">
    <source>
        <dbReference type="EMBL" id="KJF39270.1"/>
    </source>
</evidence>
<dbReference type="SUPFAM" id="SSF52317">
    <property type="entry name" value="Class I glutamine amidotransferase-like"/>
    <property type="match status" value="1"/>
</dbReference>
<organism evidence="1 2">
    <name type="scientific">Ruthenibacterium lactatiformans</name>
    <dbReference type="NCBI Taxonomy" id="1550024"/>
    <lineage>
        <taxon>Bacteria</taxon>
        <taxon>Bacillati</taxon>
        <taxon>Bacillota</taxon>
        <taxon>Clostridia</taxon>
        <taxon>Eubacteriales</taxon>
        <taxon>Oscillospiraceae</taxon>
        <taxon>Ruthenibacterium</taxon>
    </lineage>
</organism>
<dbReference type="AlphaFoldDB" id="A0A0D8IX46"/>
<comment type="caution">
    <text evidence="1">The sequence shown here is derived from an EMBL/GenBank/DDBJ whole genome shotgun (WGS) entry which is preliminary data.</text>
</comment>
<sequence length="658" mass="72200">MAHWWQDTPWRMVQTNLPERAMAEMDAERFARSLESFGATVVNLNAAGIIASYPTKLDFQPRSRYITGNSLLEMVDACHRHGIRVIARTDFSRIRRDVYEQHPGWAARLGDGSIVDYHGYVSVCPNSDYQNEAMFQVLEELFTTHPFDGLYCNMSSFFITDYDGKVHGVCQCERCRTLYQQATGRSLAPGLSLRDPAMGPYIAFLARCGAQHKAKLTSFLKKLNPELALDGVDFARSEVSLDYDCPNWVYKASSNARIAAGPGRTRPSDTASVGFLGFPHRYIAPPPGLMALRQWQSLANSGCVSLYLMGTLDAARDTAGLKATREVFRFHQQHAGILTGLHSLARTVILHSGSWKRMSAEEMGWVRILTESHIPFDELPLSELKDTSLLNGKTLVILPDAPRLSESQAGALDAFVLAGGTLLITGATAQGPGSAPLTCLGGAKVTETRQGLRSSMWEIPPEQADDFPSCRSTPWLDPGPELWKVQPGPDTQTWLHLVPESPLGPPEECWVGDVREEIPGLLRTFCGSGQSLWLPWKGAALCETLGTENPLRFLQDVLFELCGAVSVAPDLSPMVEVVLAAGQGRTVVQLINAGGCCGAAWRDPVPVHDISLKLPDMVFSSVHTLRGGQVVCRTTGKELLLTLDLLQDYEAIVFEQST</sequence>
<dbReference type="Gene3D" id="3.20.20.80">
    <property type="entry name" value="Glycosidases"/>
    <property type="match status" value="1"/>
</dbReference>
<evidence type="ECO:0000313" key="2">
    <source>
        <dbReference type="Proteomes" id="UP000032483"/>
    </source>
</evidence>
<accession>A0A0D8IX46</accession>
<evidence type="ECO:0008006" key="3">
    <source>
        <dbReference type="Google" id="ProtNLM"/>
    </source>
</evidence>
<dbReference type="InterPro" id="IPR029062">
    <property type="entry name" value="Class_I_gatase-like"/>
</dbReference>
<proteinExistence type="predicted"/>
<dbReference type="EMBL" id="JXXK01000020">
    <property type="protein sequence ID" value="KJF39270.1"/>
    <property type="molecule type" value="Genomic_DNA"/>
</dbReference>
<dbReference type="RefSeq" id="WP_050005847.1">
    <property type="nucleotide sequence ID" value="NZ_JXXK01000020.1"/>
</dbReference>
<dbReference type="Pfam" id="PF14871">
    <property type="entry name" value="GHL6"/>
    <property type="match status" value="1"/>
</dbReference>
<dbReference type="CDD" id="cd03143">
    <property type="entry name" value="A4_beta-galactosidase_middle_domain"/>
    <property type="match status" value="1"/>
</dbReference>
<protein>
    <recommendedName>
        <fullName evidence="3">Beta-galactosidase trimerisation domain-containing protein</fullName>
    </recommendedName>
</protein>
<name>A0A0D8IX46_9FIRM</name>
<dbReference type="SUPFAM" id="SSF51445">
    <property type="entry name" value="(Trans)glycosidases"/>
    <property type="match status" value="1"/>
</dbReference>
<dbReference type="InterPro" id="IPR017853">
    <property type="entry name" value="GH"/>
</dbReference>
<dbReference type="GeneID" id="42857528"/>
<dbReference type="InterPro" id="IPR028212">
    <property type="entry name" value="GHL6"/>
</dbReference>
<reference evidence="1" key="1">
    <citation type="submission" date="2015-02" db="EMBL/GenBank/DDBJ databases">
        <title>A novel member of the family Ruminococcaceae isolated from human feces.</title>
        <authorList>
            <person name="Shkoporov A.N."/>
            <person name="Chaplin A.V."/>
            <person name="Motuzova O.V."/>
            <person name="Kafarskaia L.I."/>
            <person name="Khokhlova E.V."/>
            <person name="Efimov B.A."/>
        </authorList>
    </citation>
    <scope>NUCLEOTIDE SEQUENCE [LARGE SCALE GENOMIC DNA]</scope>
    <source>
        <strain evidence="1">585-1</strain>
    </source>
</reference>
<dbReference type="Proteomes" id="UP000032483">
    <property type="component" value="Unassembled WGS sequence"/>
</dbReference>
<dbReference type="Gene3D" id="3.40.50.880">
    <property type="match status" value="1"/>
</dbReference>
<keyword evidence="2" id="KW-1185">Reference proteome</keyword>